<dbReference type="Proteomes" id="UP001291623">
    <property type="component" value="Unassembled WGS sequence"/>
</dbReference>
<evidence type="ECO:0000256" key="1">
    <source>
        <dbReference type="SAM" id="MobiDB-lite"/>
    </source>
</evidence>
<evidence type="ECO:0000313" key="3">
    <source>
        <dbReference type="Proteomes" id="UP001291623"/>
    </source>
</evidence>
<evidence type="ECO:0000313" key="2">
    <source>
        <dbReference type="EMBL" id="KAK4365733.1"/>
    </source>
</evidence>
<sequence length="222" mass="24478">MGPILSNLSRAMIGHIGGKEKKMHGCSAKPYNNIQMWIASQILSPQQVAPNSRVSNNLFSTGMMIQNFRLLFHQGKLEANIWALAQQMKGPVDIPILLLDELEEIARARSVGTSTQPHFEENGPHGAGQNEDEREQTVALDGNINKVLNIVESNQMQPMEVTNYDSRDTTIVDGCNNDGEGTSIGITTSPNQHLEIGLEKEITSVQPPVDENILADPRERQN</sequence>
<proteinExistence type="predicted"/>
<gene>
    <name evidence="2" type="ORF">RND71_013613</name>
</gene>
<comment type="caution">
    <text evidence="2">The sequence shown here is derived from an EMBL/GenBank/DDBJ whole genome shotgun (WGS) entry which is preliminary data.</text>
</comment>
<name>A0AAE1SAE7_9SOLA</name>
<reference evidence="2" key="1">
    <citation type="submission" date="2023-12" db="EMBL/GenBank/DDBJ databases">
        <title>Genome assembly of Anisodus tanguticus.</title>
        <authorList>
            <person name="Wang Y.-J."/>
        </authorList>
    </citation>
    <scope>NUCLEOTIDE SEQUENCE</scope>
    <source>
        <strain evidence="2">KB-2021</strain>
        <tissue evidence="2">Leaf</tissue>
    </source>
</reference>
<organism evidence="2 3">
    <name type="scientific">Anisodus tanguticus</name>
    <dbReference type="NCBI Taxonomy" id="243964"/>
    <lineage>
        <taxon>Eukaryota</taxon>
        <taxon>Viridiplantae</taxon>
        <taxon>Streptophyta</taxon>
        <taxon>Embryophyta</taxon>
        <taxon>Tracheophyta</taxon>
        <taxon>Spermatophyta</taxon>
        <taxon>Magnoliopsida</taxon>
        <taxon>eudicotyledons</taxon>
        <taxon>Gunneridae</taxon>
        <taxon>Pentapetalae</taxon>
        <taxon>asterids</taxon>
        <taxon>lamiids</taxon>
        <taxon>Solanales</taxon>
        <taxon>Solanaceae</taxon>
        <taxon>Solanoideae</taxon>
        <taxon>Hyoscyameae</taxon>
        <taxon>Anisodus</taxon>
    </lineage>
</organism>
<accession>A0AAE1SAE7</accession>
<protein>
    <submittedName>
        <fullName evidence="2">Uncharacterized protein</fullName>
    </submittedName>
</protein>
<dbReference type="EMBL" id="JAVYJV010000007">
    <property type="protein sequence ID" value="KAK4365733.1"/>
    <property type="molecule type" value="Genomic_DNA"/>
</dbReference>
<feature type="region of interest" description="Disordered" evidence="1">
    <location>
        <begin position="111"/>
        <end position="131"/>
    </location>
</feature>
<keyword evidence="3" id="KW-1185">Reference proteome</keyword>
<dbReference type="AlphaFoldDB" id="A0AAE1SAE7"/>